<evidence type="ECO:0000313" key="1">
    <source>
        <dbReference type="EMBL" id="QOR60064.1"/>
    </source>
</evidence>
<keyword evidence="2" id="KW-1185">Reference proteome</keyword>
<dbReference type="KEGG" id="vg:65131534"/>
<evidence type="ECO:0000313" key="2">
    <source>
        <dbReference type="Proteomes" id="UP000594057"/>
    </source>
</evidence>
<dbReference type="Proteomes" id="UP000594057">
    <property type="component" value="Segment"/>
</dbReference>
<sequence>MKAFEYLQKNIKKEYSFYPGTIISLTTKDAITPFRLNEKEYCTGRTKIGNQYYNFLKDESSDGAIFSGLPDNIYKRIEYPILNTIAQRIQDKIMVFAVSHAEMQQTKTELVQLRIANSMIMNLKCLSSDDRILWANWIKELYWERKKILHRWYLEYVLPF</sequence>
<dbReference type="GeneID" id="65131534"/>
<dbReference type="EMBL" id="MT774405">
    <property type="protein sequence ID" value="QOR60064.1"/>
    <property type="molecule type" value="Genomic_DNA"/>
</dbReference>
<proteinExistence type="predicted"/>
<reference evidence="1 2" key="1">
    <citation type="submission" date="2020-07" db="EMBL/GenBank/DDBJ databases">
        <title>Taxonomic proposal: Crassvirales, a new order of highly abundant and diverse bacterial viruses.</title>
        <authorList>
            <person name="Shkoporov A.N."/>
            <person name="Stockdale S.R."/>
            <person name="Guerin E."/>
            <person name="Ross R.P."/>
            <person name="Hill C."/>
        </authorList>
    </citation>
    <scope>NUCLEOTIDE SEQUENCE [LARGE SCALE GENOMIC DNA]</scope>
</reference>
<protein>
    <submittedName>
        <fullName evidence="1">Uncharacterized protein</fullName>
    </submittedName>
</protein>
<accession>A0A7M1S0W7</accession>
<dbReference type="RefSeq" id="YP_010113037.1">
    <property type="nucleotide sequence ID" value="NC_055898.1"/>
</dbReference>
<name>A0A7M1S0W7_9CAUD</name>
<organism evidence="1 2">
    <name type="scientific">uncultured phage cr115_1</name>
    <dbReference type="NCBI Taxonomy" id="2772089"/>
    <lineage>
        <taxon>Viruses</taxon>
        <taxon>Duplodnaviria</taxon>
        <taxon>Heunggongvirae</taxon>
        <taxon>Uroviricota</taxon>
        <taxon>Caudoviricetes</taxon>
        <taxon>Crassvirales</taxon>
        <taxon>Suoliviridae</taxon>
        <taxon>Uncouvirinae</taxon>
        <taxon>Birpovirus</taxon>
        <taxon>Birpovirus hiberniae</taxon>
    </lineage>
</organism>